<dbReference type="PANTHER" id="PTHR47371:SF3">
    <property type="entry name" value="PHOSPHOGLYCEROL TRANSFERASE I"/>
    <property type="match status" value="1"/>
</dbReference>
<dbReference type="PANTHER" id="PTHR47371">
    <property type="entry name" value="LIPOTEICHOIC ACID SYNTHASE"/>
    <property type="match status" value="1"/>
</dbReference>
<feature type="transmembrane region" description="Helical" evidence="9">
    <location>
        <begin position="12"/>
        <end position="35"/>
    </location>
</feature>
<keyword evidence="4 9" id="KW-1133">Transmembrane helix</keyword>
<feature type="active site" evidence="6">
    <location>
        <position position="329"/>
    </location>
</feature>
<dbReference type="InterPro" id="IPR012160">
    <property type="entry name" value="LtaS-like"/>
</dbReference>
<evidence type="ECO:0000256" key="9">
    <source>
        <dbReference type="SAM" id="Phobius"/>
    </source>
</evidence>
<dbReference type="CDD" id="cd16015">
    <property type="entry name" value="LTA_synthase"/>
    <property type="match status" value="1"/>
</dbReference>
<evidence type="ECO:0000313" key="11">
    <source>
        <dbReference type="EMBL" id="RDE90372.1"/>
    </source>
</evidence>
<dbReference type="Gene3D" id="3.40.720.10">
    <property type="entry name" value="Alkaline Phosphatase, subunit A"/>
    <property type="match status" value="1"/>
</dbReference>
<evidence type="ECO:0000313" key="12">
    <source>
        <dbReference type="Proteomes" id="UP000253763"/>
    </source>
</evidence>
<feature type="binding site" evidence="8">
    <location>
        <position position="502"/>
    </location>
    <ligand>
        <name>Mn(2+)</name>
        <dbReference type="ChEBI" id="CHEBI:29035"/>
    </ligand>
</feature>
<sequence length="649" mass="73038">MSAKMKQTRSPLYPIFLFVIINLIIFSLSRLGLAIWQADRVSAVAGWGQLFLQGLRMDIVALCYLFGVPALFTVLFHNSRIWKMILRIWLTLGSVFILFMELATPAFIETYDFRPNRLFIEYLIYPKEVFSMLMEGHLTAVIFSLIFTVTAFFCYWKLSGYAVKNLRPMSWKLRPVVALLVIAVAFLGARSSFQHRGVNPAMVAFSSDGLVNSLVLNSGYSVLYAAQQFKDEGASSEAYGKMDTDEMLRIVKASRGRPESDYISEKIPTLTKNQATYQGKPKNIVIILEESFGAQFVGSLGGKPLSPEFDKLAKEGWLFENLYATGTRSVRGIEATTAGFTPTPARAVVKLNNSQSGFFTIADLLAKQGYNTSFIYGGEKHFDNMASFFYGNGFQNIIDQKDYQNPKFTATWGVSDEDLFDKANETFTQLQNEGKPFFSLVFSSSNHDPFEFPDGKIELYEQPKATRNNSAKYADYAIGYFFNLAKQSNYWKDTVFLVIADHDSRAAGASLVPIKHFHIPALILGDHVEPRRDSRLVSQIDMPTTLLSIAGVSGNYPMIGFDLTQDVNPNRAFMQFDQTQALMKGNHDVVIQTPNSKAKGYVYDKEKDTLTEKEVPEEMKKEALAHALLGSYLYKNRLYKGSEVKCGQF</sequence>
<dbReference type="EMBL" id="QEPZ01000008">
    <property type="protein sequence ID" value="RDE90372.1"/>
    <property type="molecule type" value="Genomic_DNA"/>
</dbReference>
<evidence type="ECO:0000256" key="4">
    <source>
        <dbReference type="ARBA" id="ARBA00022989"/>
    </source>
</evidence>
<feature type="domain" description="Sulfatase N-terminal" evidence="10">
    <location>
        <begin position="282"/>
        <end position="552"/>
    </location>
</feature>
<dbReference type="InterPro" id="IPR050448">
    <property type="entry name" value="OpgB/LTA_synthase_biosynth"/>
</dbReference>
<evidence type="ECO:0000256" key="3">
    <source>
        <dbReference type="ARBA" id="ARBA00022692"/>
    </source>
</evidence>
<feature type="transmembrane region" description="Helical" evidence="9">
    <location>
        <begin position="176"/>
        <end position="193"/>
    </location>
</feature>
<feature type="transmembrane region" description="Helical" evidence="9">
    <location>
        <begin position="136"/>
        <end position="156"/>
    </location>
</feature>
<dbReference type="Proteomes" id="UP000253763">
    <property type="component" value="Unassembled WGS sequence"/>
</dbReference>
<keyword evidence="2" id="KW-1003">Cell membrane</keyword>
<comment type="subcellular location">
    <subcellularLocation>
        <location evidence="1">Cell membrane</location>
        <topology evidence="1">Multi-pass membrane protein</topology>
    </subcellularLocation>
</comment>
<comment type="caution">
    <text evidence="11">The sequence shown here is derived from an EMBL/GenBank/DDBJ whole genome shotgun (WGS) entry which is preliminary data.</text>
</comment>
<evidence type="ECO:0000256" key="7">
    <source>
        <dbReference type="PIRSR" id="PIRSR005091-2"/>
    </source>
</evidence>
<dbReference type="AlphaFoldDB" id="A0AB37IGI5"/>
<feature type="binding site" evidence="8">
    <location>
        <position position="290"/>
    </location>
    <ligand>
        <name>Mn(2+)</name>
        <dbReference type="ChEBI" id="CHEBI:29035"/>
    </ligand>
</feature>
<evidence type="ECO:0000256" key="2">
    <source>
        <dbReference type="ARBA" id="ARBA00022475"/>
    </source>
</evidence>
<keyword evidence="5 9" id="KW-0472">Membrane</keyword>
<evidence type="ECO:0000256" key="5">
    <source>
        <dbReference type="ARBA" id="ARBA00023136"/>
    </source>
</evidence>
<proteinExistence type="predicted"/>
<evidence type="ECO:0000256" key="6">
    <source>
        <dbReference type="PIRSR" id="PIRSR005091-1"/>
    </source>
</evidence>
<dbReference type="SUPFAM" id="SSF53649">
    <property type="entry name" value="Alkaline phosphatase-like"/>
    <property type="match status" value="1"/>
</dbReference>
<dbReference type="PIRSF" id="PIRSF005091">
    <property type="entry name" value="Mmb_sulf_HI1246"/>
    <property type="match status" value="1"/>
</dbReference>
<feature type="transmembrane region" description="Helical" evidence="9">
    <location>
        <begin position="55"/>
        <end position="76"/>
    </location>
</feature>
<dbReference type="GO" id="GO:0005886">
    <property type="term" value="C:plasma membrane"/>
    <property type="evidence" value="ECO:0007669"/>
    <property type="project" value="UniProtKB-SubCell"/>
</dbReference>
<feature type="transmembrane region" description="Helical" evidence="9">
    <location>
        <begin position="88"/>
        <end position="108"/>
    </location>
</feature>
<keyword evidence="7" id="KW-0464">Manganese</keyword>
<feature type="binding site" evidence="8">
    <location>
        <position position="501"/>
    </location>
    <ligand>
        <name>Mn(2+)</name>
        <dbReference type="ChEBI" id="CHEBI:29035"/>
    </ligand>
</feature>
<evidence type="ECO:0000256" key="8">
    <source>
        <dbReference type="PIRSR" id="PIRSR005091-3"/>
    </source>
</evidence>
<dbReference type="GO" id="GO:0046872">
    <property type="term" value="F:metal ion binding"/>
    <property type="evidence" value="ECO:0007669"/>
    <property type="project" value="UniProtKB-KW"/>
</dbReference>
<dbReference type="Pfam" id="PF00884">
    <property type="entry name" value="Sulfatase"/>
    <property type="match status" value="1"/>
</dbReference>
<gene>
    <name evidence="11" type="ORF">DPV97_08720</name>
</gene>
<dbReference type="InterPro" id="IPR000917">
    <property type="entry name" value="Sulfatase_N"/>
</dbReference>
<name>A0AB37IGI5_HAEPA</name>
<evidence type="ECO:0000256" key="1">
    <source>
        <dbReference type="ARBA" id="ARBA00004651"/>
    </source>
</evidence>
<keyword evidence="7" id="KW-0479">Metal-binding</keyword>
<reference evidence="11 12" key="1">
    <citation type="submission" date="2018-05" db="EMBL/GenBank/DDBJ databases">
        <title>Draft Genome Sequences for a Diverse set of 7 Haemophilus Species.</title>
        <authorList>
            <person name="Nichols M."/>
            <person name="Topaz N."/>
            <person name="Wang X."/>
            <person name="Wang X."/>
            <person name="Boxrud D."/>
        </authorList>
    </citation>
    <scope>NUCLEOTIDE SEQUENCE [LARGE SCALE GENOMIC DNA]</scope>
    <source>
        <strain evidence="11 12">C2008003258</strain>
    </source>
</reference>
<dbReference type="Gene3D" id="3.30.1120.80">
    <property type="match status" value="1"/>
</dbReference>
<feature type="binding site" evidence="7">
    <location>
        <position position="447"/>
    </location>
    <ligand>
        <name>substrate</name>
    </ligand>
</feature>
<protein>
    <submittedName>
        <fullName evidence="11">LTA synthase family protein</fullName>
    </submittedName>
</protein>
<evidence type="ECO:0000259" key="10">
    <source>
        <dbReference type="Pfam" id="PF00884"/>
    </source>
</evidence>
<organism evidence="11 12">
    <name type="scientific">Haemophilus parainfluenzae</name>
    <dbReference type="NCBI Taxonomy" id="729"/>
    <lineage>
        <taxon>Bacteria</taxon>
        <taxon>Pseudomonadati</taxon>
        <taxon>Pseudomonadota</taxon>
        <taxon>Gammaproteobacteria</taxon>
        <taxon>Pasteurellales</taxon>
        <taxon>Pasteurellaceae</taxon>
        <taxon>Haemophilus</taxon>
    </lineage>
</organism>
<accession>A0AB37IGI5</accession>
<dbReference type="InterPro" id="IPR017850">
    <property type="entry name" value="Alkaline_phosphatase_core_sf"/>
</dbReference>
<keyword evidence="3 9" id="KW-0812">Transmembrane</keyword>